<dbReference type="Proteomes" id="UP000001880">
    <property type="component" value="Chromosome"/>
</dbReference>
<name>D0LFU2_HALO1</name>
<sequence>MAICDYLGHCIDTATDASVSQSKDTSSSRDGQYQSSTEPV</sequence>
<protein>
    <submittedName>
        <fullName evidence="2">Uncharacterized protein</fullName>
    </submittedName>
</protein>
<evidence type="ECO:0000313" key="3">
    <source>
        <dbReference type="Proteomes" id="UP000001880"/>
    </source>
</evidence>
<evidence type="ECO:0000313" key="2">
    <source>
        <dbReference type="EMBL" id="ACY14544.1"/>
    </source>
</evidence>
<dbReference type="RefSeq" id="WP_012827152.1">
    <property type="nucleotide sequence ID" value="NC_013440.1"/>
</dbReference>
<gene>
    <name evidence="2" type="ordered locus">Hoch_1998</name>
</gene>
<dbReference type="AlphaFoldDB" id="D0LFU2"/>
<reference evidence="2 3" key="1">
    <citation type="journal article" date="2010" name="Stand. Genomic Sci.">
        <title>Complete genome sequence of Haliangium ochraceum type strain (SMP-2).</title>
        <authorList>
            <consortium name="US DOE Joint Genome Institute (JGI-PGF)"/>
            <person name="Ivanova N."/>
            <person name="Daum C."/>
            <person name="Lang E."/>
            <person name="Abt B."/>
            <person name="Kopitz M."/>
            <person name="Saunders E."/>
            <person name="Lapidus A."/>
            <person name="Lucas S."/>
            <person name="Glavina Del Rio T."/>
            <person name="Nolan M."/>
            <person name="Tice H."/>
            <person name="Copeland A."/>
            <person name="Cheng J.F."/>
            <person name="Chen F."/>
            <person name="Bruce D."/>
            <person name="Goodwin L."/>
            <person name="Pitluck S."/>
            <person name="Mavromatis K."/>
            <person name="Pati A."/>
            <person name="Mikhailova N."/>
            <person name="Chen A."/>
            <person name="Palaniappan K."/>
            <person name="Land M."/>
            <person name="Hauser L."/>
            <person name="Chang Y.J."/>
            <person name="Jeffries C.D."/>
            <person name="Detter J.C."/>
            <person name="Brettin T."/>
            <person name="Rohde M."/>
            <person name="Goker M."/>
            <person name="Bristow J."/>
            <person name="Markowitz V."/>
            <person name="Eisen J.A."/>
            <person name="Hugenholtz P."/>
            <person name="Kyrpides N.C."/>
            <person name="Klenk H.P."/>
        </authorList>
    </citation>
    <scope>NUCLEOTIDE SEQUENCE [LARGE SCALE GENOMIC DNA]</scope>
    <source>
        <strain evidence="3">DSM 14365 / CIP 107738 / JCM 11303 / AJ 13395 / SMP-2</strain>
    </source>
</reference>
<accession>D0LFU2</accession>
<dbReference type="EMBL" id="CP001804">
    <property type="protein sequence ID" value="ACY14544.1"/>
    <property type="molecule type" value="Genomic_DNA"/>
</dbReference>
<organism evidence="2 3">
    <name type="scientific">Haliangium ochraceum (strain DSM 14365 / JCM 11303 / SMP-2)</name>
    <dbReference type="NCBI Taxonomy" id="502025"/>
    <lineage>
        <taxon>Bacteria</taxon>
        <taxon>Pseudomonadati</taxon>
        <taxon>Myxococcota</taxon>
        <taxon>Polyangia</taxon>
        <taxon>Haliangiales</taxon>
        <taxon>Kofleriaceae</taxon>
        <taxon>Haliangium</taxon>
    </lineage>
</organism>
<feature type="region of interest" description="Disordered" evidence="1">
    <location>
        <begin position="17"/>
        <end position="40"/>
    </location>
</feature>
<dbReference type="KEGG" id="hoh:Hoch_1998"/>
<keyword evidence="3" id="KW-1185">Reference proteome</keyword>
<evidence type="ECO:0000256" key="1">
    <source>
        <dbReference type="SAM" id="MobiDB-lite"/>
    </source>
</evidence>
<proteinExistence type="predicted"/>
<dbReference type="HOGENOM" id="CLU_3290538_0_0_7"/>